<comment type="caution">
    <text evidence="1">The sequence shown here is derived from an EMBL/GenBank/DDBJ whole genome shotgun (WGS) entry which is preliminary data.</text>
</comment>
<dbReference type="Proteomes" id="UP000626092">
    <property type="component" value="Unassembled WGS sequence"/>
</dbReference>
<dbReference type="OrthoDB" id="1734662at2759"/>
<sequence>MCGVNEIPEVKKGRYYLADAGYTNGPGLLAPYRAEDAAEVEEVVETPHDEANIDLNDILNECYLPTFANGDPVFSRETPFVDISTSSGTPTSNAGVAATRTNANTPRSNANAPTCNVVPGRPKKKAKVDASEASIHVAMENLLAQSNTAFNKIADAVGYEDRLSAKREKVFTELMKLDLEMIDRFALNTMIVSAEENVDTFYGILENYKQAWVEAVLSGQIKLKNA</sequence>
<evidence type="ECO:0000313" key="1">
    <source>
        <dbReference type="EMBL" id="KAF7142126.1"/>
    </source>
</evidence>
<protein>
    <recommendedName>
        <fullName evidence="3">DDE Tnp4 domain-containing protein</fullName>
    </recommendedName>
</protein>
<proteinExistence type="predicted"/>
<reference evidence="1" key="1">
    <citation type="submission" date="2019-11" db="EMBL/GenBank/DDBJ databases">
        <authorList>
            <person name="Liu Y."/>
            <person name="Hou J."/>
            <person name="Li T.-Q."/>
            <person name="Guan C.-H."/>
            <person name="Wu X."/>
            <person name="Wu H.-Z."/>
            <person name="Ling F."/>
            <person name="Zhang R."/>
            <person name="Shi X.-G."/>
            <person name="Ren J.-P."/>
            <person name="Chen E.-F."/>
            <person name="Sun J.-M."/>
        </authorList>
    </citation>
    <scope>NUCLEOTIDE SEQUENCE</scope>
    <source>
        <strain evidence="1">Adult_tree_wgs_1</strain>
        <tissue evidence="1">Leaves</tissue>
    </source>
</reference>
<keyword evidence="2" id="KW-1185">Reference proteome</keyword>
<dbReference type="EMBL" id="WJXA01000006">
    <property type="protein sequence ID" value="KAF7142126.1"/>
    <property type="molecule type" value="Genomic_DNA"/>
</dbReference>
<name>A0A834LM57_RHOSS</name>
<accession>A0A834LM57</accession>
<evidence type="ECO:0008006" key="3">
    <source>
        <dbReference type="Google" id="ProtNLM"/>
    </source>
</evidence>
<evidence type="ECO:0000313" key="2">
    <source>
        <dbReference type="Proteomes" id="UP000626092"/>
    </source>
</evidence>
<gene>
    <name evidence="1" type="ORF">RHSIM_Rhsim06G0092700</name>
</gene>
<organism evidence="1 2">
    <name type="scientific">Rhododendron simsii</name>
    <name type="common">Sims's rhododendron</name>
    <dbReference type="NCBI Taxonomy" id="118357"/>
    <lineage>
        <taxon>Eukaryota</taxon>
        <taxon>Viridiplantae</taxon>
        <taxon>Streptophyta</taxon>
        <taxon>Embryophyta</taxon>
        <taxon>Tracheophyta</taxon>
        <taxon>Spermatophyta</taxon>
        <taxon>Magnoliopsida</taxon>
        <taxon>eudicotyledons</taxon>
        <taxon>Gunneridae</taxon>
        <taxon>Pentapetalae</taxon>
        <taxon>asterids</taxon>
        <taxon>Ericales</taxon>
        <taxon>Ericaceae</taxon>
        <taxon>Ericoideae</taxon>
        <taxon>Rhodoreae</taxon>
        <taxon>Rhododendron</taxon>
    </lineage>
</organism>
<dbReference type="AlphaFoldDB" id="A0A834LM57"/>